<evidence type="ECO:0000313" key="1">
    <source>
        <dbReference type="EMBL" id="SDH48142.1"/>
    </source>
</evidence>
<dbReference type="RefSeq" id="WP_091580177.1">
    <property type="nucleotide sequence ID" value="NZ_FNDU01000001.1"/>
</dbReference>
<dbReference type="AlphaFoldDB" id="A0A1G8CRU3"/>
<evidence type="ECO:0000313" key="2">
    <source>
        <dbReference type="Proteomes" id="UP000199017"/>
    </source>
</evidence>
<organism evidence="1 2">
    <name type="scientific">Alteribacillus bidgolensis</name>
    <dbReference type="NCBI Taxonomy" id="930129"/>
    <lineage>
        <taxon>Bacteria</taxon>
        <taxon>Bacillati</taxon>
        <taxon>Bacillota</taxon>
        <taxon>Bacilli</taxon>
        <taxon>Bacillales</taxon>
        <taxon>Bacillaceae</taxon>
        <taxon>Alteribacillus</taxon>
    </lineage>
</organism>
<keyword evidence="2" id="KW-1185">Reference proteome</keyword>
<dbReference type="STRING" id="930129.SAMN05216352_101423"/>
<dbReference type="EMBL" id="FNDU01000001">
    <property type="protein sequence ID" value="SDH48142.1"/>
    <property type="molecule type" value="Genomic_DNA"/>
</dbReference>
<dbReference type="Proteomes" id="UP000199017">
    <property type="component" value="Unassembled WGS sequence"/>
</dbReference>
<sequence>MEQAKNLIKSGFRDLSKWAYLQLIRLLEKQLPCTWDRVDIKTTRGYMQSFIAANVNLNVR</sequence>
<gene>
    <name evidence="1" type="ORF">SAMN05216352_101423</name>
</gene>
<accession>A0A1G8CRU3</accession>
<proteinExistence type="predicted"/>
<reference evidence="1 2" key="1">
    <citation type="submission" date="2016-10" db="EMBL/GenBank/DDBJ databases">
        <authorList>
            <person name="de Groot N.N."/>
        </authorList>
    </citation>
    <scope>NUCLEOTIDE SEQUENCE [LARGE SCALE GENOMIC DNA]</scope>
    <source>
        <strain evidence="2">P4B,CCM 7963,CECT 7998,DSM 25260,IBRC-M 10614,KCTC 13821</strain>
    </source>
</reference>
<name>A0A1G8CRU3_9BACI</name>
<protein>
    <submittedName>
        <fullName evidence="1">Uncharacterized protein</fullName>
    </submittedName>
</protein>